<evidence type="ECO:0000313" key="2">
    <source>
        <dbReference type="Proteomes" id="UP000067325"/>
    </source>
</evidence>
<sequence>MRRTGEINLSSTQVVIGDIIEELMLLYGIVDLTLIDDSLVS</sequence>
<protein>
    <submittedName>
        <fullName evidence="1">Uncharacterized protein</fullName>
    </submittedName>
</protein>
<name>A0A088MXI5_9GAMM</name>
<proteinExistence type="predicted"/>
<dbReference type="AlphaFoldDB" id="A0A088MXI5"/>
<dbReference type="KEGG" id="bcib:IM45_399"/>
<organism evidence="1 2">
    <name type="scientific">Candidatus Palibaumannia cicadellinicola</name>
    <dbReference type="NCBI Taxonomy" id="186490"/>
    <lineage>
        <taxon>Bacteria</taxon>
        <taxon>Pseudomonadati</taxon>
        <taxon>Pseudomonadota</taxon>
        <taxon>Gammaproteobacteria</taxon>
        <taxon>Candidatus Palibaumannia</taxon>
    </lineage>
</organism>
<evidence type="ECO:0000313" key="1">
    <source>
        <dbReference type="EMBL" id="AIN47080.1"/>
    </source>
</evidence>
<dbReference type="Proteomes" id="UP000067325">
    <property type="component" value="Chromosome"/>
</dbReference>
<accession>A0A088MXI5</accession>
<dbReference type="EMBL" id="CP008985">
    <property type="protein sequence ID" value="AIN47080.1"/>
    <property type="molecule type" value="Genomic_DNA"/>
</dbReference>
<reference evidence="1 2" key="1">
    <citation type="journal article" date="2014" name="MBio">
        <title>Differential genome evolution between companion symbionts in an insect-bacterial symbiosis.</title>
        <authorList>
            <person name="Bennett G.M."/>
            <person name="McCutcheon J.P."/>
            <person name="MacDonald B.R."/>
            <person name="Romanovicz D."/>
            <person name="Moran N.A."/>
        </authorList>
    </citation>
    <scope>NUCLEOTIDE SEQUENCE [LARGE SCALE GENOMIC DNA]</scope>
    <source>
        <strain evidence="1 2">BGSS</strain>
    </source>
</reference>
<gene>
    <name evidence="1" type="ORF">IM45_399</name>
</gene>